<keyword evidence="2" id="KW-0326">Glycosidase</keyword>
<evidence type="ECO:0000256" key="1">
    <source>
        <dbReference type="ARBA" id="ARBA00022737"/>
    </source>
</evidence>
<feature type="domain" description="Fibronectin type-III" evidence="5">
    <location>
        <begin position="300"/>
        <end position="396"/>
    </location>
</feature>
<organism evidence="6 7">
    <name type="scientific">Paractinoplanes toevensis</name>
    <dbReference type="NCBI Taxonomy" id="571911"/>
    <lineage>
        <taxon>Bacteria</taxon>
        <taxon>Bacillati</taxon>
        <taxon>Actinomycetota</taxon>
        <taxon>Actinomycetes</taxon>
        <taxon>Micromonosporales</taxon>
        <taxon>Micromonosporaceae</taxon>
        <taxon>Paractinoplanes</taxon>
    </lineage>
</organism>
<feature type="domain" description="Fibronectin type-III" evidence="5">
    <location>
        <begin position="494"/>
        <end position="591"/>
    </location>
</feature>
<evidence type="ECO:0000259" key="5">
    <source>
        <dbReference type="PROSITE" id="PS50853"/>
    </source>
</evidence>
<dbReference type="PRINTS" id="PR00014">
    <property type="entry name" value="FNTYPEIII"/>
</dbReference>
<proteinExistence type="predicted"/>
<dbReference type="PROSITE" id="PS50853">
    <property type="entry name" value="FN3"/>
    <property type="match status" value="18"/>
</dbReference>
<feature type="region of interest" description="Disordered" evidence="4">
    <location>
        <begin position="1141"/>
        <end position="1174"/>
    </location>
</feature>
<feature type="domain" description="Fibronectin type-III" evidence="5">
    <location>
        <begin position="1164"/>
        <end position="1259"/>
    </location>
</feature>
<keyword evidence="3" id="KW-0624">Polysaccharide degradation</keyword>
<feature type="domain" description="Fibronectin type-III" evidence="5">
    <location>
        <begin position="970"/>
        <end position="1066"/>
    </location>
</feature>
<dbReference type="CDD" id="cd00063">
    <property type="entry name" value="FN3"/>
    <property type="match status" value="15"/>
</dbReference>
<feature type="domain" description="Fibronectin type-III" evidence="5">
    <location>
        <begin position="681"/>
        <end position="775"/>
    </location>
</feature>
<evidence type="ECO:0000256" key="2">
    <source>
        <dbReference type="ARBA" id="ARBA00023295"/>
    </source>
</evidence>
<feature type="domain" description="Fibronectin type-III" evidence="5">
    <location>
        <begin position="17"/>
        <end position="103"/>
    </location>
</feature>
<accession>A0A919TBB7</accession>
<protein>
    <recommendedName>
        <fullName evidence="5">Fibronectin type-III domain-containing protein</fullName>
    </recommendedName>
</protein>
<feature type="region of interest" description="Disordered" evidence="4">
    <location>
        <begin position="1612"/>
        <end position="1634"/>
    </location>
</feature>
<feature type="domain" description="Fibronectin type-III" evidence="5">
    <location>
        <begin position="1630"/>
        <end position="1730"/>
    </location>
</feature>
<feature type="domain" description="Fibronectin type-III" evidence="5">
    <location>
        <begin position="398"/>
        <end position="493"/>
    </location>
</feature>
<reference evidence="6 7" key="1">
    <citation type="submission" date="2021-03" db="EMBL/GenBank/DDBJ databases">
        <title>Whole genome shotgun sequence of Actinoplanes toevensis NBRC 105298.</title>
        <authorList>
            <person name="Komaki H."/>
            <person name="Tamura T."/>
        </authorList>
    </citation>
    <scope>NUCLEOTIDE SEQUENCE [LARGE SCALE GENOMIC DNA]</scope>
    <source>
        <strain evidence="6 7">NBRC 105298</strain>
    </source>
</reference>
<dbReference type="SUPFAM" id="SSF49265">
    <property type="entry name" value="Fibronectin type III"/>
    <property type="match status" value="11"/>
</dbReference>
<keyword evidence="1" id="KW-0677">Repeat</keyword>
<feature type="domain" description="Fibronectin type-III" evidence="5">
    <location>
        <begin position="203"/>
        <end position="297"/>
    </location>
</feature>
<name>A0A919TBB7_9ACTN</name>
<gene>
    <name evidence="6" type="ORF">Ato02nite_042910</name>
</gene>
<evidence type="ECO:0000256" key="3">
    <source>
        <dbReference type="ARBA" id="ARBA00023326"/>
    </source>
</evidence>
<feature type="domain" description="Fibronectin type-III" evidence="5">
    <location>
        <begin position="106"/>
        <end position="197"/>
    </location>
</feature>
<dbReference type="InterPro" id="IPR003961">
    <property type="entry name" value="FN3_dom"/>
</dbReference>
<feature type="domain" description="Fibronectin type-III" evidence="5">
    <location>
        <begin position="592"/>
        <end position="680"/>
    </location>
</feature>
<feature type="domain" description="Fibronectin type-III" evidence="5">
    <location>
        <begin position="1356"/>
        <end position="1446"/>
    </location>
</feature>
<feature type="domain" description="Fibronectin type-III" evidence="5">
    <location>
        <begin position="1449"/>
        <end position="1540"/>
    </location>
</feature>
<dbReference type="InterPro" id="IPR050991">
    <property type="entry name" value="ECM_Regulatory_Proteins"/>
</dbReference>
<sequence>MLTVCGVLTNPGPAAAAPGSPTGVTAVAGRRTITVSWTAPAGGGVNHYRAVAGGESCETGGISCTISNLTANTAYVASVAACATADSSNCSSAVNAASVTPGPPATPLQPTVTYTKDDQTTMSVSWVPNDPGGIVTAYRVTPSTTSGLTGPCLGLVSGTSCDVAGLTPGQSYTFKLTAIGTGATGSSAVGPASTPKYVGVPVTPDAPTITRVSNSAVTVSWTKPTGNAAISGYTVQKSTGGAPSNACATTSADATECQVTGLDETQSYTFTVRANGEGTYGGSSGFSSTSAAIIPGKPNKPDAPTVELGAEAGQVTVNWTAPEGGAVTGYTVTPASIVDNTPPSPCETAATVIHCDFSGLDDGVAYTFRVVAKGAVNSDPSDPSDSIVSQLPTKPATPVAALVADSPGTVELTWDKPVTGGPVIYYTVTVSSTTGGALLGEKSAGCGFNLDVPSCTITGLTPEASYTFTVTAIGDLGSVTSDPSAAFTPNKPAAPATAVVTRDGVDAATVTWTPPAASGGGVVETYTATATPADGAPATVACDEVPANTLSCPFTSLDAAGSYTFTVTAANAAGHSADATATVAVPDIPSAAETPVVVLGTAPGEVDVNWSLPAQGTATRYIVTAHSADGGTLPAACEVAALTCPITGLTAAKHYTFTVRAENFLGGTDASPTSPAVLPDRPGTPTSVDLTVTAVGEATLTWAAPAAGGEVASYTATATDDLNNSATPCTAVSSSTTSCAFTLDPARAYTFAVIASNNAGDSDPATVGPITADKPGAPGGVAAVLGNVPGKVVVTWTAPTGVAVTGYTVTPASSDGTAPIPTTCDNLPGTQLSCTYTGLKTTAPYTFTVAAENAVDSTAASATPALIPDEPGPPRNVTAARGNVPKKVTVTWDAPNSGGETATYTVTATPTDGTPAVVGCDKQVAGDPTTCVFTDLTATRSYLFTVTASNNAGDNDEATTTGLMPNEPDKPTGVKVEVNGPGSVTVTWNAPTGANLTTGWVVTPATSDGATPNPATCPVAASAARTCTFTGLTTTARYTFVVRASNEAGDTDSDPTNEVVANKPGAPGAPVTIITGDETVRLFWTPPVLGGPVTGYSVTAYTAGQPDTPITSAACTDLEVPTVTCEFDGLSMSELYTFRVTTSGPGGDVQGDRSMPVSTERPGEPAPPTVELSGPGAVRVSWDPPEVGGPVLGYSVVSTPDMSAPARCTNVNAMTTTCVFDRLRRGRTYTFRVLANGTADRSTSSGASQPILVPAVAPGKPAAPVVRVLAPDKVRLAWTAPVGAGVVSRYAVAAYTDKEPDTAITSGTCTDLTTLTCDFGELKPDETYTFRVTATGPGGDVEGDPSATVTTAAPGKPAAPTVTLIGPDAVRVTWTEPTGGGQIISYSVTSQPDVSPPARCTTVNALTCDFDRLHGGTAYTFTVTANGTANRSTVSDASETVVVPSPAATPAAPAVALTDETGTVTVSWTAPGTGGSITGYEVRSTPGFRGCAVPPGPGVTSCSVPGLDPGTTYTFRVRALGVNGQDSEFGPASKAIVPGAPSAPELVVAAAGNRQVDASWTPSADSSRVDHYRATATPGGKYCETTGIECAIDGLDNLMVYTITVTAVTKEGISSTPSAPSGRVRPTAGRPGSPTAVTAAIGDAGTVVKWTAPVTVGDGIARYVATAVDATGASRQSCSTPDGTTTTCPITGLTNGTTYTVTVVSVGRGASGYSEPATADRTVTPKAVPPVPTGVTVTSIAKGLTVSWKPGTATGGDAVAGFTATADGGTAPATCSGSSATSTSCTISGLTPGSYSVTVVARGVTAGFVSKPSSPVDATALTAVAPVPGTSLPTSAGVLTVAPGTVKAGGAVTISGSGFAPYTAIAVAIYSPRVTVPAVVVTDSKGAFTQEVTIPAGVAIGTRAIVAGGQTSATNTAVRYLTAPLTVS</sequence>
<dbReference type="PANTHER" id="PTHR46708">
    <property type="entry name" value="TENASCIN"/>
    <property type="match status" value="1"/>
</dbReference>
<keyword evidence="3" id="KW-0119">Carbohydrate metabolism</keyword>
<feature type="domain" description="Fibronectin type-III" evidence="5">
    <location>
        <begin position="1260"/>
        <end position="1354"/>
    </location>
</feature>
<dbReference type="Gene3D" id="2.60.40.10">
    <property type="entry name" value="Immunoglobulins"/>
    <property type="match status" value="19"/>
</dbReference>
<dbReference type="EMBL" id="BOQN01000057">
    <property type="protein sequence ID" value="GIM92498.1"/>
    <property type="molecule type" value="Genomic_DNA"/>
</dbReference>
<keyword evidence="7" id="KW-1185">Reference proteome</keyword>
<dbReference type="Pfam" id="PF00041">
    <property type="entry name" value="fn3"/>
    <property type="match status" value="15"/>
</dbReference>
<dbReference type="SMART" id="SM00060">
    <property type="entry name" value="FN3"/>
    <property type="match status" value="19"/>
</dbReference>
<dbReference type="InterPro" id="IPR013783">
    <property type="entry name" value="Ig-like_fold"/>
</dbReference>
<feature type="domain" description="Fibronectin type-III" evidence="5">
    <location>
        <begin position="1067"/>
        <end position="1162"/>
    </location>
</feature>
<feature type="domain" description="Fibronectin type-III" evidence="5">
    <location>
        <begin position="1731"/>
        <end position="1825"/>
    </location>
</feature>
<dbReference type="GO" id="GO:0016798">
    <property type="term" value="F:hydrolase activity, acting on glycosyl bonds"/>
    <property type="evidence" value="ECO:0007669"/>
    <property type="project" value="UniProtKB-KW"/>
</dbReference>
<keyword evidence="2" id="KW-0378">Hydrolase</keyword>
<comment type="caution">
    <text evidence="6">The sequence shown here is derived from an EMBL/GenBank/DDBJ whole genome shotgun (WGS) entry which is preliminary data.</text>
</comment>
<dbReference type="Proteomes" id="UP000677082">
    <property type="component" value="Unassembled WGS sequence"/>
</dbReference>
<dbReference type="GO" id="GO:0000272">
    <property type="term" value="P:polysaccharide catabolic process"/>
    <property type="evidence" value="ECO:0007669"/>
    <property type="project" value="UniProtKB-KW"/>
</dbReference>
<dbReference type="PANTHER" id="PTHR46708:SF2">
    <property type="entry name" value="FIBRONECTIN TYPE-III DOMAIN-CONTAINING PROTEIN"/>
    <property type="match status" value="1"/>
</dbReference>
<evidence type="ECO:0000256" key="4">
    <source>
        <dbReference type="SAM" id="MobiDB-lite"/>
    </source>
</evidence>
<evidence type="ECO:0000313" key="6">
    <source>
        <dbReference type="EMBL" id="GIM92498.1"/>
    </source>
</evidence>
<dbReference type="InterPro" id="IPR036116">
    <property type="entry name" value="FN3_sf"/>
</dbReference>
<evidence type="ECO:0000313" key="7">
    <source>
        <dbReference type="Proteomes" id="UP000677082"/>
    </source>
</evidence>
<feature type="domain" description="Fibronectin type-III" evidence="5">
    <location>
        <begin position="777"/>
        <end position="870"/>
    </location>
</feature>
<feature type="domain" description="Fibronectin type-III" evidence="5">
    <location>
        <begin position="873"/>
        <end position="968"/>
    </location>
</feature>